<sequence length="145" mass="15576">MKRPIVTAFTAFAIHLALTLAPVSAETVITPVLTTPIEGMPDTEVKVLLFDVDPGWKTDHHIHPGQLFVYILEGGLRLEVDGAEPVDYAAGEAFYELPDLGMTGANLSATERAKFVVFQFGEAGSPLIVKRGAIMGHRSGCVSQL</sequence>
<evidence type="ECO:0000259" key="2">
    <source>
        <dbReference type="Pfam" id="PF07883"/>
    </source>
</evidence>
<evidence type="ECO:0000313" key="4">
    <source>
        <dbReference type="Proteomes" id="UP000070371"/>
    </source>
</evidence>
<keyword evidence="1" id="KW-0732">Signal</keyword>
<dbReference type="EMBL" id="CP014327">
    <property type="protein sequence ID" value="AML51866.1"/>
    <property type="molecule type" value="Genomic_DNA"/>
</dbReference>
<gene>
    <name evidence="3" type="ORF">RC74_11865</name>
</gene>
<dbReference type="OrthoDB" id="9793521at2"/>
<reference evidence="3 4" key="1">
    <citation type="submission" date="2016-02" db="EMBL/GenBank/DDBJ databases">
        <title>Complete genome sequence of Halocynthiibacter arcticus PAMC 20958t from arctic marine sediment.</title>
        <authorList>
            <person name="Lee Y.M."/>
            <person name="Baek K."/>
            <person name="Lee H.K."/>
            <person name="Shin S.C."/>
        </authorList>
    </citation>
    <scope>NUCLEOTIDE SEQUENCE [LARGE SCALE GENOMIC DNA]</scope>
    <source>
        <strain evidence="3">PAMC 20958</strain>
    </source>
</reference>
<proteinExistence type="predicted"/>
<dbReference type="SUPFAM" id="SSF51182">
    <property type="entry name" value="RmlC-like cupins"/>
    <property type="match status" value="1"/>
</dbReference>
<dbReference type="STRING" id="1579316.RC74_11865"/>
<dbReference type="PANTHER" id="PTHR38599:SF1">
    <property type="entry name" value="CUPIN DOMAIN PROTEIN (AFU_ORTHOLOGUE AFUA_3G13620)"/>
    <property type="match status" value="1"/>
</dbReference>
<dbReference type="Proteomes" id="UP000070371">
    <property type="component" value="Chromosome"/>
</dbReference>
<protein>
    <recommendedName>
        <fullName evidence="2">Cupin type-2 domain-containing protein</fullName>
    </recommendedName>
</protein>
<dbReference type="KEGG" id="hat:RC74_11865"/>
<dbReference type="InterPro" id="IPR011051">
    <property type="entry name" value="RmlC_Cupin_sf"/>
</dbReference>
<dbReference type="PANTHER" id="PTHR38599">
    <property type="entry name" value="CUPIN DOMAIN PROTEIN (AFU_ORTHOLOGUE AFUA_3G13620)"/>
    <property type="match status" value="1"/>
</dbReference>
<dbReference type="InterPro" id="IPR014710">
    <property type="entry name" value="RmlC-like_jellyroll"/>
</dbReference>
<dbReference type="InterPro" id="IPR013096">
    <property type="entry name" value="Cupin_2"/>
</dbReference>
<dbReference type="RefSeq" id="WP_052274934.1">
    <property type="nucleotide sequence ID" value="NZ_CP014327.1"/>
</dbReference>
<accession>A0A126V1V3</accession>
<dbReference type="AlphaFoldDB" id="A0A126V1V3"/>
<dbReference type="Pfam" id="PF07883">
    <property type="entry name" value="Cupin_2"/>
    <property type="match status" value="1"/>
</dbReference>
<feature type="signal peptide" evidence="1">
    <location>
        <begin position="1"/>
        <end position="25"/>
    </location>
</feature>
<name>A0A126V1V3_9RHOB</name>
<feature type="domain" description="Cupin type-2" evidence="2">
    <location>
        <begin position="49"/>
        <end position="114"/>
    </location>
</feature>
<keyword evidence="4" id="KW-1185">Reference proteome</keyword>
<feature type="chain" id="PRO_5007443277" description="Cupin type-2 domain-containing protein" evidence="1">
    <location>
        <begin position="26"/>
        <end position="145"/>
    </location>
</feature>
<evidence type="ECO:0000313" key="3">
    <source>
        <dbReference type="EMBL" id="AML51866.1"/>
    </source>
</evidence>
<dbReference type="Gene3D" id="2.60.120.10">
    <property type="entry name" value="Jelly Rolls"/>
    <property type="match status" value="1"/>
</dbReference>
<evidence type="ECO:0000256" key="1">
    <source>
        <dbReference type="SAM" id="SignalP"/>
    </source>
</evidence>
<organism evidence="3 4">
    <name type="scientific">Falsihalocynthiibacter arcticus</name>
    <dbReference type="NCBI Taxonomy" id="1579316"/>
    <lineage>
        <taxon>Bacteria</taxon>
        <taxon>Pseudomonadati</taxon>
        <taxon>Pseudomonadota</taxon>
        <taxon>Alphaproteobacteria</taxon>
        <taxon>Rhodobacterales</taxon>
        <taxon>Roseobacteraceae</taxon>
        <taxon>Falsihalocynthiibacter</taxon>
    </lineage>
</organism>